<evidence type="ECO:0000313" key="5">
    <source>
        <dbReference type="EMBL" id="PYH28880.1"/>
    </source>
</evidence>
<dbReference type="GeneID" id="37123327"/>
<dbReference type="AlphaFoldDB" id="A0A318Y886"/>
<keyword evidence="2 3" id="KW-0040">ANK repeat</keyword>
<feature type="repeat" description="ANK" evidence="3">
    <location>
        <begin position="83"/>
        <end position="115"/>
    </location>
</feature>
<dbReference type="InterPro" id="IPR051165">
    <property type="entry name" value="Multifunctional_ANK_Repeat"/>
</dbReference>
<dbReference type="SUPFAM" id="SSF49899">
    <property type="entry name" value="Concanavalin A-like lectins/glucanases"/>
    <property type="match status" value="1"/>
</dbReference>
<dbReference type="Gene3D" id="1.25.40.20">
    <property type="entry name" value="Ankyrin repeat-containing domain"/>
    <property type="match status" value="1"/>
</dbReference>
<dbReference type="Proteomes" id="UP000247647">
    <property type="component" value="Unassembled WGS sequence"/>
</dbReference>
<dbReference type="InterPro" id="IPR043136">
    <property type="entry name" value="B30.2/SPRY_sf"/>
</dbReference>
<dbReference type="PROSITE" id="PS50188">
    <property type="entry name" value="B302_SPRY"/>
    <property type="match status" value="1"/>
</dbReference>
<dbReference type="Gene3D" id="2.60.120.920">
    <property type="match status" value="1"/>
</dbReference>
<dbReference type="CDD" id="cd12885">
    <property type="entry name" value="SPRY_RanBP_like"/>
    <property type="match status" value="1"/>
</dbReference>
<protein>
    <submittedName>
        <fullName evidence="5">Ankyrin</fullName>
    </submittedName>
</protein>
<dbReference type="InterPro" id="IPR013320">
    <property type="entry name" value="ConA-like_dom_sf"/>
</dbReference>
<dbReference type="SMART" id="SM00248">
    <property type="entry name" value="ANK"/>
    <property type="match status" value="4"/>
</dbReference>
<sequence length="360" mass="39644">MSSVVELLLQHGANPFEMHCGKTVIEWVIMDDDPVYLNHIVHYGIRMVEAESMFTPLHLAAMIGNLELIEKHSSSLGAKDAVYERTALHWVANKGELDALKYLIYLGEEVSVQDKQGMTALHLAAARGKGDMVEALIQKDDRCKMLKDIHGWAAMHIAKAYGRTEAVSILSSISPSGVQEVPSCYLPSRWGGEEESSARYLLAGRGLKIITGGIGNDWTMIQIRPNHPMPLEKHVYYYEVAIINAATFKILGLGFCEENAKKGGMPGWYGKSWGYHADDGLLYAESGRGKEYGPTYEDGDVVGCGVDFDAQCAFFTHNGKILGTFPCKLQGIYYPVFGYGENGIEITTNFGPGGFRFEGV</sequence>
<dbReference type="OrthoDB" id="366390at2759"/>
<dbReference type="PANTHER" id="PTHR24123">
    <property type="entry name" value="ANKYRIN REPEAT-CONTAINING"/>
    <property type="match status" value="1"/>
</dbReference>
<name>A0A318Y886_ASPNB</name>
<evidence type="ECO:0000256" key="3">
    <source>
        <dbReference type="PROSITE-ProRule" id="PRU00023"/>
    </source>
</evidence>
<gene>
    <name evidence="5" type="ORF">BO87DRAFT_345727</name>
</gene>
<dbReference type="InterPro" id="IPR002110">
    <property type="entry name" value="Ankyrin_rpt"/>
</dbReference>
<dbReference type="InterPro" id="IPR003877">
    <property type="entry name" value="SPRY_dom"/>
</dbReference>
<proteinExistence type="predicted"/>
<keyword evidence="1" id="KW-0677">Repeat</keyword>
<dbReference type="EMBL" id="KZ821501">
    <property type="protein sequence ID" value="PYH28880.1"/>
    <property type="molecule type" value="Genomic_DNA"/>
</dbReference>
<dbReference type="PROSITE" id="PS50297">
    <property type="entry name" value="ANK_REP_REGION"/>
    <property type="match status" value="2"/>
</dbReference>
<dbReference type="InterPro" id="IPR001870">
    <property type="entry name" value="B30.2/SPRY"/>
</dbReference>
<dbReference type="Pfam" id="PF00622">
    <property type="entry name" value="SPRY"/>
    <property type="match status" value="1"/>
</dbReference>
<dbReference type="PANTHER" id="PTHR24123:SF33">
    <property type="entry name" value="PROTEIN HOS4"/>
    <property type="match status" value="1"/>
</dbReference>
<dbReference type="SUPFAM" id="SSF48403">
    <property type="entry name" value="Ankyrin repeat"/>
    <property type="match status" value="1"/>
</dbReference>
<dbReference type="PROSITE" id="PS50088">
    <property type="entry name" value="ANK_REPEAT"/>
    <property type="match status" value="2"/>
</dbReference>
<organism evidence="5 6">
    <name type="scientific">Aspergillus neoniger (strain CBS 115656)</name>
    <dbReference type="NCBI Taxonomy" id="1448310"/>
    <lineage>
        <taxon>Eukaryota</taxon>
        <taxon>Fungi</taxon>
        <taxon>Dikarya</taxon>
        <taxon>Ascomycota</taxon>
        <taxon>Pezizomycotina</taxon>
        <taxon>Eurotiomycetes</taxon>
        <taxon>Eurotiomycetidae</taxon>
        <taxon>Eurotiales</taxon>
        <taxon>Aspergillaceae</taxon>
        <taxon>Aspergillus</taxon>
        <taxon>Aspergillus subgen. Circumdati</taxon>
    </lineage>
</organism>
<feature type="non-terminal residue" evidence="5">
    <location>
        <position position="360"/>
    </location>
</feature>
<evidence type="ECO:0000256" key="1">
    <source>
        <dbReference type="ARBA" id="ARBA00022737"/>
    </source>
</evidence>
<dbReference type="Pfam" id="PF12796">
    <property type="entry name" value="Ank_2"/>
    <property type="match status" value="1"/>
</dbReference>
<keyword evidence="6" id="KW-1185">Reference proteome</keyword>
<dbReference type="SMART" id="SM00449">
    <property type="entry name" value="SPRY"/>
    <property type="match status" value="1"/>
</dbReference>
<feature type="repeat" description="ANK" evidence="3">
    <location>
        <begin position="116"/>
        <end position="139"/>
    </location>
</feature>
<dbReference type="RefSeq" id="XP_025474358.1">
    <property type="nucleotide sequence ID" value="XM_025620871.1"/>
</dbReference>
<evidence type="ECO:0000259" key="4">
    <source>
        <dbReference type="PROSITE" id="PS50188"/>
    </source>
</evidence>
<evidence type="ECO:0000256" key="2">
    <source>
        <dbReference type="ARBA" id="ARBA00023043"/>
    </source>
</evidence>
<feature type="domain" description="B30.2/SPRY" evidence="4">
    <location>
        <begin position="168"/>
        <end position="355"/>
    </location>
</feature>
<dbReference type="InterPro" id="IPR044736">
    <property type="entry name" value="Gid1/RanBPM/SPLA_SPRY"/>
</dbReference>
<dbReference type="InterPro" id="IPR036770">
    <property type="entry name" value="Ankyrin_rpt-contain_sf"/>
</dbReference>
<reference evidence="5" key="1">
    <citation type="submission" date="2016-12" db="EMBL/GenBank/DDBJ databases">
        <title>The genomes of Aspergillus section Nigri reveals drivers in fungal speciation.</title>
        <authorList>
            <consortium name="DOE Joint Genome Institute"/>
            <person name="Vesth T.C."/>
            <person name="Nybo J."/>
            <person name="Theobald S."/>
            <person name="Brandl J."/>
            <person name="Frisvad J.C."/>
            <person name="Nielsen K.F."/>
            <person name="Lyhne E.K."/>
            <person name="Kogle M.E."/>
            <person name="Kuo A."/>
            <person name="Riley R."/>
            <person name="Clum A."/>
            <person name="Nolan M."/>
            <person name="Lipzen A."/>
            <person name="Salamov A."/>
            <person name="Henrissat B."/>
            <person name="Wiebenga A."/>
            <person name="De Vries R.P."/>
            <person name="Grigoriev I.V."/>
            <person name="Mortensen U.H."/>
            <person name="Andersen M.R."/>
            <person name="Baker S.E."/>
        </authorList>
    </citation>
    <scope>NUCLEOTIDE SEQUENCE [LARGE SCALE GENOMIC DNA]</scope>
    <source>
        <strain evidence="5">CBS 115656</strain>
    </source>
</reference>
<evidence type="ECO:0000313" key="6">
    <source>
        <dbReference type="Proteomes" id="UP000247647"/>
    </source>
</evidence>
<accession>A0A318Y886</accession>